<keyword evidence="2" id="KW-1185">Reference proteome</keyword>
<comment type="caution">
    <text evidence="1">The sequence shown here is derived from an EMBL/GenBank/DDBJ whole genome shotgun (WGS) entry which is preliminary data.</text>
</comment>
<evidence type="ECO:0000313" key="1">
    <source>
        <dbReference type="EMBL" id="GAA2436394.1"/>
    </source>
</evidence>
<dbReference type="Proteomes" id="UP001501231">
    <property type="component" value="Unassembled WGS sequence"/>
</dbReference>
<accession>A0ABP5WXF0</accession>
<gene>
    <name evidence="1" type="ORF">GCM10010191_58950</name>
</gene>
<proteinExistence type="predicted"/>
<protein>
    <submittedName>
        <fullName evidence="1">Uncharacterized protein</fullName>
    </submittedName>
</protein>
<organism evidence="1 2">
    <name type="scientific">Actinomadura vinacea</name>
    <dbReference type="NCBI Taxonomy" id="115336"/>
    <lineage>
        <taxon>Bacteria</taxon>
        <taxon>Bacillati</taxon>
        <taxon>Actinomycetota</taxon>
        <taxon>Actinomycetes</taxon>
        <taxon>Streptosporangiales</taxon>
        <taxon>Thermomonosporaceae</taxon>
        <taxon>Actinomadura</taxon>
    </lineage>
</organism>
<name>A0ABP5WXF0_9ACTN</name>
<sequence length="74" mass="7501">MGRSGAPRVVDHDVKTAEVSADPVGQRGGLLVVGQVDVGGGARSEVVYGLIEGVLVQVGEGQARSCVPWAAQMA</sequence>
<reference evidence="2" key="1">
    <citation type="journal article" date="2019" name="Int. J. Syst. Evol. Microbiol.">
        <title>The Global Catalogue of Microorganisms (GCM) 10K type strain sequencing project: providing services to taxonomists for standard genome sequencing and annotation.</title>
        <authorList>
            <consortium name="The Broad Institute Genomics Platform"/>
            <consortium name="The Broad Institute Genome Sequencing Center for Infectious Disease"/>
            <person name="Wu L."/>
            <person name="Ma J."/>
        </authorList>
    </citation>
    <scope>NUCLEOTIDE SEQUENCE [LARGE SCALE GENOMIC DNA]</scope>
    <source>
        <strain evidence="2">JCM 3325</strain>
    </source>
</reference>
<dbReference type="EMBL" id="BAAARW010000021">
    <property type="protein sequence ID" value="GAA2436394.1"/>
    <property type="molecule type" value="Genomic_DNA"/>
</dbReference>
<evidence type="ECO:0000313" key="2">
    <source>
        <dbReference type="Proteomes" id="UP001501231"/>
    </source>
</evidence>